<reference evidence="2 3" key="1">
    <citation type="submission" date="2017-06" db="EMBL/GenBank/DDBJ databases">
        <authorList>
            <person name="Kim H.J."/>
            <person name="Triplett B.A."/>
        </authorList>
    </citation>
    <scope>NUCLEOTIDE SEQUENCE [LARGE SCALE GENOMIC DNA]</scope>
    <source>
        <strain evidence="2 3">DSM 14713</strain>
    </source>
</reference>
<evidence type="ECO:0000313" key="2">
    <source>
        <dbReference type="EMBL" id="ATB30657.1"/>
    </source>
</evidence>
<evidence type="ECO:0000256" key="1">
    <source>
        <dbReference type="SAM" id="MobiDB-lite"/>
    </source>
</evidence>
<dbReference type="NCBIfam" id="NF045524">
    <property type="entry name" value="MXAN_6640_HExxH"/>
    <property type="match status" value="1"/>
</dbReference>
<protein>
    <recommendedName>
        <fullName evidence="4">Lipoprotein</fullName>
    </recommendedName>
</protein>
<dbReference type="RefSeq" id="WP_179956435.1">
    <property type="nucleotide sequence ID" value="NZ_CP022163.1"/>
</dbReference>
<dbReference type="Proteomes" id="UP000217289">
    <property type="component" value="Chromosome"/>
</dbReference>
<proteinExistence type="predicted"/>
<dbReference type="AlphaFoldDB" id="A0A250IHL4"/>
<sequence>MRRAAWLLLWGLGCGPVRPPHETPGALSWGLLQEGRPTEATAQWPRFAPEETVESLVSPGGRFRIHYSRQGPNAVADLDAVMTVARTYDAVADFYAGLGYLAPPEDTGVPGAHGGDGRFDVYLVDFAGRADGAYRLEGCLEGDTRCTGYMLQENDFAGYAYRSYEEAVDTVASHEFFHAVQAAYHPHLGSVAAEGSAVWATERFQPALDDLERFSRAYLSQTDRSLTLDPDGPAQSFGYGAGLFFQFLDERFGADVVRALWEQAAREPATSWPVLLDTVLRREWGADFDTAFTEFSQWNLSTGARARAGQGYARGGGYTGLAPAARTLPVNEPSVRVTSASARYFEVEGGSEEVSVAYLPRDGAEAPAPHLLVAAVDEHAVLRVARAEGPGPLAARVSATDATRVVVAVVDGRDEGTGRYGQLCITGTSTDDPCAREEPPEPTSGGCQTSPGTLAWPLLLLPLVWRRTKGAQPNTPNA</sequence>
<dbReference type="EMBL" id="CP022163">
    <property type="protein sequence ID" value="ATB30657.1"/>
    <property type="molecule type" value="Genomic_DNA"/>
</dbReference>
<organism evidence="2 3">
    <name type="scientific">Melittangium boletus DSM 14713</name>
    <dbReference type="NCBI Taxonomy" id="1294270"/>
    <lineage>
        <taxon>Bacteria</taxon>
        <taxon>Pseudomonadati</taxon>
        <taxon>Myxococcota</taxon>
        <taxon>Myxococcia</taxon>
        <taxon>Myxococcales</taxon>
        <taxon>Cystobacterineae</taxon>
        <taxon>Archangiaceae</taxon>
        <taxon>Melittangium</taxon>
    </lineage>
</organism>
<accession>A0A250IHL4</accession>
<feature type="region of interest" description="Disordered" evidence="1">
    <location>
        <begin position="429"/>
        <end position="451"/>
    </location>
</feature>
<name>A0A250IHL4_9BACT</name>
<keyword evidence="3" id="KW-1185">Reference proteome</keyword>
<evidence type="ECO:0008006" key="4">
    <source>
        <dbReference type="Google" id="ProtNLM"/>
    </source>
</evidence>
<gene>
    <name evidence="2" type="ORF">MEBOL_004118</name>
</gene>
<dbReference type="KEGG" id="mbd:MEBOL_004118"/>
<evidence type="ECO:0000313" key="3">
    <source>
        <dbReference type="Proteomes" id="UP000217289"/>
    </source>
</evidence>